<dbReference type="OrthoDB" id="20681at2759"/>
<dbReference type="PANTHER" id="PTHR21192">
    <property type="entry name" value="NUCLEAR PROTEIN E3-3"/>
    <property type="match status" value="1"/>
</dbReference>
<protein>
    <recommendedName>
        <fullName evidence="3">NADH dehydrogenase [ubiquinone] 1 alpha subcomplex assembly factor 3</fullName>
    </recommendedName>
</protein>
<dbReference type="InterPro" id="IPR036748">
    <property type="entry name" value="MTH938-like_sf"/>
</dbReference>
<proteinExistence type="predicted"/>
<evidence type="ECO:0008006" key="3">
    <source>
        <dbReference type="Google" id="ProtNLM"/>
    </source>
</evidence>
<name>A0A8T2QAP1_CERRI</name>
<organism evidence="1 2">
    <name type="scientific">Ceratopteris richardii</name>
    <name type="common">Triangle waterfern</name>
    <dbReference type="NCBI Taxonomy" id="49495"/>
    <lineage>
        <taxon>Eukaryota</taxon>
        <taxon>Viridiplantae</taxon>
        <taxon>Streptophyta</taxon>
        <taxon>Embryophyta</taxon>
        <taxon>Tracheophyta</taxon>
        <taxon>Polypodiopsida</taxon>
        <taxon>Polypodiidae</taxon>
        <taxon>Polypodiales</taxon>
        <taxon>Pteridineae</taxon>
        <taxon>Pteridaceae</taxon>
        <taxon>Parkerioideae</taxon>
        <taxon>Ceratopteris</taxon>
    </lineage>
</organism>
<comment type="caution">
    <text evidence="1">The sequence shown here is derived from an EMBL/GenBank/DDBJ whole genome shotgun (WGS) entry which is preliminary data.</text>
</comment>
<evidence type="ECO:0000313" key="2">
    <source>
        <dbReference type="Proteomes" id="UP000825935"/>
    </source>
</evidence>
<accession>A0A8T2QAP1</accession>
<dbReference type="EMBL" id="CM035441">
    <property type="protein sequence ID" value="KAH7280710.1"/>
    <property type="molecule type" value="Genomic_DNA"/>
</dbReference>
<dbReference type="Pfam" id="PF04430">
    <property type="entry name" value="DUF498"/>
    <property type="match status" value="1"/>
</dbReference>
<keyword evidence="2" id="KW-1185">Reference proteome</keyword>
<evidence type="ECO:0000313" key="1">
    <source>
        <dbReference type="EMBL" id="KAH7280710.1"/>
    </source>
</evidence>
<dbReference type="GO" id="GO:0005743">
    <property type="term" value="C:mitochondrial inner membrane"/>
    <property type="evidence" value="ECO:0007669"/>
    <property type="project" value="TreeGrafter"/>
</dbReference>
<dbReference type="AlphaFoldDB" id="A0A8T2QAP1"/>
<sequence>MLKVVKYLKDVEIPKPPLVAAGKRWISLYQQMKLMDKLNEESGRFRFTGYSDTEITSESLSIFDLLRPTPELLVLGCGRSVQFPRKDVKYFLRSNGIKLEAVDSRSAVATFNFPNDEGRLVAAAILPFGSEN</sequence>
<dbReference type="SUPFAM" id="SSF64076">
    <property type="entry name" value="MTH938-like"/>
    <property type="match status" value="1"/>
</dbReference>
<gene>
    <name evidence="1" type="ORF">KP509_36G010600</name>
</gene>
<dbReference type="InterPro" id="IPR007523">
    <property type="entry name" value="NDUFAF3/AAMDC"/>
</dbReference>
<dbReference type="PANTHER" id="PTHR21192:SF2">
    <property type="entry name" value="NADH DEHYDROGENASE [UBIQUINONE] 1 ALPHA SUBCOMPLEX ASSEMBLY FACTOR 3"/>
    <property type="match status" value="1"/>
</dbReference>
<reference evidence="1" key="1">
    <citation type="submission" date="2021-08" db="EMBL/GenBank/DDBJ databases">
        <title>WGS assembly of Ceratopteris richardii.</title>
        <authorList>
            <person name="Marchant D.B."/>
            <person name="Chen G."/>
            <person name="Jenkins J."/>
            <person name="Shu S."/>
            <person name="Leebens-Mack J."/>
            <person name="Grimwood J."/>
            <person name="Schmutz J."/>
            <person name="Soltis P."/>
            <person name="Soltis D."/>
            <person name="Chen Z.-H."/>
        </authorList>
    </citation>
    <scope>NUCLEOTIDE SEQUENCE</scope>
    <source>
        <strain evidence="1">Whitten #5841</strain>
        <tissue evidence="1">Leaf</tissue>
    </source>
</reference>
<dbReference type="Gene3D" id="3.40.1230.10">
    <property type="entry name" value="MTH938-like"/>
    <property type="match status" value="1"/>
</dbReference>
<dbReference type="GO" id="GO:0032981">
    <property type="term" value="P:mitochondrial respiratory chain complex I assembly"/>
    <property type="evidence" value="ECO:0007669"/>
    <property type="project" value="TreeGrafter"/>
</dbReference>
<dbReference type="Proteomes" id="UP000825935">
    <property type="component" value="Chromosome 36"/>
</dbReference>